<organism evidence="1 2">
    <name type="scientific">Melia azedarach</name>
    <name type="common">Chinaberry tree</name>
    <dbReference type="NCBI Taxonomy" id="155640"/>
    <lineage>
        <taxon>Eukaryota</taxon>
        <taxon>Viridiplantae</taxon>
        <taxon>Streptophyta</taxon>
        <taxon>Embryophyta</taxon>
        <taxon>Tracheophyta</taxon>
        <taxon>Spermatophyta</taxon>
        <taxon>Magnoliopsida</taxon>
        <taxon>eudicotyledons</taxon>
        <taxon>Gunneridae</taxon>
        <taxon>Pentapetalae</taxon>
        <taxon>rosids</taxon>
        <taxon>malvids</taxon>
        <taxon>Sapindales</taxon>
        <taxon>Meliaceae</taxon>
        <taxon>Melia</taxon>
    </lineage>
</organism>
<name>A0ACC1YI44_MELAZ</name>
<proteinExistence type="predicted"/>
<dbReference type="Proteomes" id="UP001164539">
    <property type="component" value="Chromosome 3"/>
</dbReference>
<evidence type="ECO:0000313" key="2">
    <source>
        <dbReference type="Proteomes" id="UP001164539"/>
    </source>
</evidence>
<accession>A0ACC1YI44</accession>
<reference evidence="1 2" key="1">
    <citation type="journal article" date="2023" name="Science">
        <title>Complex scaffold remodeling in plant triterpene biosynthesis.</title>
        <authorList>
            <person name="De La Pena R."/>
            <person name="Hodgson H."/>
            <person name="Liu J.C."/>
            <person name="Stephenson M.J."/>
            <person name="Martin A.C."/>
            <person name="Owen C."/>
            <person name="Harkess A."/>
            <person name="Leebens-Mack J."/>
            <person name="Jimenez L.E."/>
            <person name="Osbourn A."/>
            <person name="Sattely E.S."/>
        </authorList>
    </citation>
    <scope>NUCLEOTIDE SEQUENCE [LARGE SCALE GENOMIC DNA]</scope>
    <source>
        <strain evidence="2">cv. JPN11</strain>
        <tissue evidence="1">Leaf</tissue>
    </source>
</reference>
<evidence type="ECO:0000313" key="1">
    <source>
        <dbReference type="EMBL" id="KAJ4723457.1"/>
    </source>
</evidence>
<gene>
    <name evidence="1" type="ORF">OWV82_006830</name>
</gene>
<comment type="caution">
    <text evidence="1">The sequence shown here is derived from an EMBL/GenBank/DDBJ whole genome shotgun (WGS) entry which is preliminary data.</text>
</comment>
<sequence>MDINGTSRPLVSNDILAIQKPRGQEICGGREVDGNQGHNVQMNIDMNHQHDVGISSRSCKGRKNQSKIWEEMTKFTGEDGRDFARCNLCNKVFDGSSKKGTTHLKNHLERCRRKRNNNGVEDADKSMDQTTNLTSSPVIEGKSVTDFIKSYFHEGGFLTSDWDPLVLKSRKVEILQVFEEEKKKLRTVFSELSCRFNLIIEDFDGWYVLKVRYIDNSWEPKMKIIGLHAEDKEADHKYQDLVNILRDSCLDLKIDGNIYSTIYQYYGDDNFERFVKGNYEDVIVEISSWFSQRDNSLPFVGFLFSPFALSLLHCYAKINLKFWLRSKFDGIIKCIDYVNSTTSNMHNFQSALDNAKSMGKKVNISDPFPKNARSLNDLVKAAGFKEALCELERIDFDFKSRSINLTEHWDEAAVICQYIQELQNSIDNLCNGGYTTPNQYFPEFCDLYMKILPPQRTQLDEATSSAIEKLASALEKYKLVLVITVVLDPRFKMDIVQLWYNKIYGHDADSYLKEIGDNFTGIYNKYYAKVSESNSEDATTSYLDVMGRPCKSSHNIFIPDKSSELERYLNESKVPSVEKFDILSWWRAYTPIYPTLARMARDFLALPIHVDELGKLAYRSHWIVDYIVDCKDLDDDIKSALTCLIEWLHEK</sequence>
<keyword evidence="2" id="KW-1185">Reference proteome</keyword>
<protein>
    <submittedName>
        <fullName evidence="1">Zinc finger BED domain-containing protein</fullName>
    </submittedName>
</protein>
<dbReference type="EMBL" id="CM051396">
    <property type="protein sequence ID" value="KAJ4723457.1"/>
    <property type="molecule type" value="Genomic_DNA"/>
</dbReference>